<reference evidence="3" key="2">
    <citation type="submission" date="2023-06" db="EMBL/GenBank/DDBJ databases">
        <title>Genome assembly of Pristionchus species.</title>
        <authorList>
            <person name="Yoshida K."/>
            <person name="Sommer R.J."/>
        </authorList>
    </citation>
    <scope>NUCLEOTIDE SEQUENCE</scope>
    <source>
        <strain evidence="3 5">RS5460</strain>
    </source>
</reference>
<evidence type="ECO:0000313" key="4">
    <source>
        <dbReference type="EMBL" id="GMR37322.1"/>
    </source>
</evidence>
<dbReference type="Proteomes" id="UP001328107">
    <property type="component" value="Unassembled WGS sequence"/>
</dbReference>
<evidence type="ECO:0000313" key="3">
    <source>
        <dbReference type="EMBL" id="GMR37310.1"/>
    </source>
</evidence>
<dbReference type="EMBL" id="BTRK01000002">
    <property type="protein sequence ID" value="GMR37310.1"/>
    <property type="molecule type" value="Genomic_DNA"/>
</dbReference>
<feature type="region of interest" description="Disordered" evidence="2">
    <location>
        <begin position="308"/>
        <end position="340"/>
    </location>
</feature>
<feature type="compositionally biased region" description="Polar residues" evidence="2">
    <location>
        <begin position="330"/>
        <end position="340"/>
    </location>
</feature>
<reference evidence="5" key="1">
    <citation type="submission" date="2022-10" db="EMBL/GenBank/DDBJ databases">
        <title>Genome assembly of Pristionchus species.</title>
        <authorList>
            <person name="Yoshida K."/>
            <person name="Sommer R.J."/>
        </authorList>
    </citation>
    <scope>NUCLEOTIDE SEQUENCE [LARGE SCALE GENOMIC DNA]</scope>
    <source>
        <strain evidence="5">RS5460</strain>
    </source>
</reference>
<proteinExistence type="predicted"/>
<evidence type="ECO:0000256" key="1">
    <source>
        <dbReference type="SAM" id="Coils"/>
    </source>
</evidence>
<keyword evidence="1" id="KW-0175">Coiled coil</keyword>
<feature type="non-terminal residue" evidence="3">
    <location>
        <position position="1"/>
    </location>
</feature>
<name>A0AAN5CAZ2_9BILA</name>
<evidence type="ECO:0000313" key="5">
    <source>
        <dbReference type="Proteomes" id="UP001328107"/>
    </source>
</evidence>
<evidence type="ECO:0000256" key="2">
    <source>
        <dbReference type="SAM" id="MobiDB-lite"/>
    </source>
</evidence>
<dbReference type="AlphaFoldDB" id="A0AAN5CAZ2"/>
<feature type="coiled-coil region" evidence="1">
    <location>
        <begin position="16"/>
        <end position="78"/>
    </location>
</feature>
<dbReference type="EMBL" id="BTRK01000002">
    <property type="protein sequence ID" value="GMR37322.1"/>
    <property type="molecule type" value="Genomic_DNA"/>
</dbReference>
<protein>
    <submittedName>
        <fullName evidence="3">Uncharacterized protein</fullName>
    </submittedName>
</protein>
<gene>
    <name evidence="3" type="ORF">PMAYCL1PPCAC_07505</name>
    <name evidence="4" type="ORF">PMAYCL1PPCAC_07517</name>
</gene>
<comment type="caution">
    <text evidence="3">The sequence shown here is derived from an EMBL/GenBank/DDBJ whole genome shotgun (WGS) entry which is preliminary data.</text>
</comment>
<accession>A0AAN5CAZ2</accession>
<organism evidence="3 5">
    <name type="scientific">Pristionchus mayeri</name>
    <dbReference type="NCBI Taxonomy" id="1317129"/>
    <lineage>
        <taxon>Eukaryota</taxon>
        <taxon>Metazoa</taxon>
        <taxon>Ecdysozoa</taxon>
        <taxon>Nematoda</taxon>
        <taxon>Chromadorea</taxon>
        <taxon>Rhabditida</taxon>
        <taxon>Rhabditina</taxon>
        <taxon>Diplogasteromorpha</taxon>
        <taxon>Diplogasteroidea</taxon>
        <taxon>Neodiplogasteridae</taxon>
        <taxon>Pristionchus</taxon>
    </lineage>
</organism>
<keyword evidence="5" id="KW-1185">Reference proteome</keyword>
<sequence length="340" mass="39353">FYHNLWSQVKMPKRRRISKDEEIIRAEMEAEEAEERAEVQRIKLYKGRNLVVQLRQQKQSAQKKVVSLTGQVARLRRECAASAAASKQSATVAAAATIELIDIQSIMKHLTEENANLIDEVNVLIDQLRMDNWNEKQLMHERDELRRAFMIKADRKEILEKIQSNELTKNLAEKLASYSNRFITEQKVMEEEREKHKESQTELSNRIASLENRLTQKENDKQSVMEILKAADSVCENLKKDNNSLTEEFKTSLEAREKLNRNIDELEVSLKEQLRKSDKYEHTMESAEERIREMKSEKEEMKKVIATMGQEKKSSCTSPCPPFGPFSHPGASSPSDTTQL</sequence>